<reference evidence="2" key="1">
    <citation type="submission" date="2025-08" db="UniProtKB">
        <authorList>
            <consortium name="Ensembl"/>
        </authorList>
    </citation>
    <scope>IDENTIFICATION</scope>
</reference>
<feature type="compositionally biased region" description="Polar residues" evidence="1">
    <location>
        <begin position="135"/>
        <end position="149"/>
    </location>
</feature>
<evidence type="ECO:0008006" key="4">
    <source>
        <dbReference type="Google" id="ProtNLM"/>
    </source>
</evidence>
<sequence length="451" mass="50588">VCDLHHSSRQCQILNSPSKVEPVNHTELSSGPESEKTLPSKTISISEEEDQRDKEEISEMETHSSQKTCVFPSADSAVIPSRDQNMTSPGANNSDELFDSISVDPLQMSELTDIADIINDLITKDGVSSEELGLTEQQARSISRIQPSSGRRPQRTEEERREIQVWMKRKRKERMAEYLNQLAEKRGQEHEPFCPRSRPFYMTSREIRRRQKMKHEKDRLLLSDHYSRRISQAYSLMNELLAESVQLPATVQKPLPNKPRTTQIPRRQRSLSPRRENQHGHNFPIHRPGKTRYISSKPSYTPKGRPFGHPQGSPWPHGTATFTIQKKADGASVAVRKAMPSPVTIQKGPHAPGHGLQCTKNHRGAGLAPHTKQMCLEPEREEMVVSPWLVPPDVRALLRGSQSSLLQDSVGGPDSLSASTGSILSKLDWDAIEDMVADVEDKSHLSTGPGP</sequence>
<protein>
    <recommendedName>
        <fullName evidence="4">Ciliogenesis and planar polarity effector 1</fullName>
    </recommendedName>
</protein>
<dbReference type="PANTHER" id="PTHR14492:SF4">
    <property type="entry name" value="CILIOGENESIS AND PLANAR POLARITY EFFECTOR 1"/>
    <property type="match status" value="1"/>
</dbReference>
<feature type="region of interest" description="Disordered" evidence="1">
    <location>
        <begin position="132"/>
        <end position="159"/>
    </location>
</feature>
<evidence type="ECO:0000313" key="2">
    <source>
        <dbReference type="Ensembl" id="ENSSSCP00015042226.1"/>
    </source>
</evidence>
<name>A0A8D0Q963_PIG</name>
<dbReference type="PANTHER" id="PTHR14492">
    <property type="entry name" value="JBTS17"/>
    <property type="match status" value="1"/>
</dbReference>
<dbReference type="Ensembl" id="ENSSSCT00015101909.1">
    <property type="protein sequence ID" value="ENSSSCP00015042226.1"/>
    <property type="gene ID" value="ENSSSCG00015074985.1"/>
</dbReference>
<proteinExistence type="predicted"/>
<dbReference type="AlphaFoldDB" id="A0A8D0Q963"/>
<dbReference type="Proteomes" id="UP000694726">
    <property type="component" value="Unplaced"/>
</dbReference>
<feature type="compositionally biased region" description="Basic and acidic residues" evidence="1">
    <location>
        <begin position="51"/>
        <end position="64"/>
    </location>
</feature>
<organism evidence="2 3">
    <name type="scientific">Sus scrofa</name>
    <name type="common">Pig</name>
    <dbReference type="NCBI Taxonomy" id="9823"/>
    <lineage>
        <taxon>Eukaryota</taxon>
        <taxon>Metazoa</taxon>
        <taxon>Chordata</taxon>
        <taxon>Craniata</taxon>
        <taxon>Vertebrata</taxon>
        <taxon>Euteleostomi</taxon>
        <taxon>Mammalia</taxon>
        <taxon>Eutheria</taxon>
        <taxon>Laurasiatheria</taxon>
        <taxon>Artiodactyla</taxon>
        <taxon>Suina</taxon>
        <taxon>Suidae</taxon>
        <taxon>Sus</taxon>
    </lineage>
</organism>
<feature type="region of interest" description="Disordered" evidence="1">
    <location>
        <begin position="252"/>
        <end position="318"/>
    </location>
</feature>
<feature type="region of interest" description="Disordered" evidence="1">
    <location>
        <begin position="13"/>
        <end position="73"/>
    </location>
</feature>
<evidence type="ECO:0000256" key="1">
    <source>
        <dbReference type="SAM" id="MobiDB-lite"/>
    </source>
</evidence>
<dbReference type="InterPro" id="IPR028236">
    <property type="entry name" value="CPLANE1"/>
</dbReference>
<dbReference type="Pfam" id="PF15392">
    <property type="entry name" value="Joubert"/>
    <property type="match status" value="1"/>
</dbReference>
<accession>A0A8D0Q963</accession>
<evidence type="ECO:0000313" key="3">
    <source>
        <dbReference type="Proteomes" id="UP000694726"/>
    </source>
</evidence>